<feature type="region of interest" description="Disordered" evidence="1">
    <location>
        <begin position="41"/>
        <end position="69"/>
    </location>
</feature>
<accession>A0A9P7M2G5</accession>
<reference evidence="2 3" key="1">
    <citation type="journal article" date="2020" name="bioRxiv">
        <title>Whole genome comparisons of ergot fungi reveals the divergence and evolution of species within the genus Claviceps are the result of varying mechanisms driving genome evolution and host range expansion.</title>
        <authorList>
            <person name="Wyka S.A."/>
            <person name="Mondo S.J."/>
            <person name="Liu M."/>
            <person name="Dettman J."/>
            <person name="Nalam V."/>
            <person name="Broders K.D."/>
        </authorList>
    </citation>
    <scope>NUCLEOTIDE SEQUENCE [LARGE SCALE GENOMIC DNA]</scope>
    <source>
        <strain evidence="2 3">CCC 1485</strain>
    </source>
</reference>
<evidence type="ECO:0000313" key="2">
    <source>
        <dbReference type="EMBL" id="KAG5928304.1"/>
    </source>
</evidence>
<keyword evidence="3" id="KW-1185">Reference proteome</keyword>
<feature type="region of interest" description="Disordered" evidence="1">
    <location>
        <begin position="1"/>
        <end position="28"/>
    </location>
</feature>
<name>A0A9P7M2G5_9HYPO</name>
<sequence length="419" mass="45029">MPSSPLAASPNEAKRPVSTPRAQSSFSSRFWKWKTPCSLRSNGDTGGSDLCQASSTASKSSPLSNFQTHNTPNVASPFLSESAHVLSLQNPLSSVEPLHSGKSGAVTLKSNKDAIKTGEYTNLIQKGIGALPTVQPNSRSVRTRTVSKEVGLKDLSSKETGARYTGRDIGSNDTSFQYVCEDISSKETGSKCIVSTDVVSGDLDPKDKNFKEAGANFIVYQDAAPKHSALSTGNESFLIPPGPGSQIHSEHGKKNAVVYGSAVQFSEDLDVGCSPARTKPLGFLWPHGILKKASRFKPQKQRSKSICKLLLRPRFQTRAQRSSGGTNRPTLLNTPHDTDRLATLRLNTAHSTNKPGGGAHQYASNGRGHSRRQAEGFLLVNDASGEHAGQCFPQHIDFTSYTHKTESSVSAKQCFFPAT</sequence>
<proteinExistence type="predicted"/>
<protein>
    <submittedName>
        <fullName evidence="2">Uncharacterized protein</fullName>
    </submittedName>
</protein>
<organism evidence="2 3">
    <name type="scientific">Claviceps pazoutovae</name>
    <dbReference type="NCBI Taxonomy" id="1649127"/>
    <lineage>
        <taxon>Eukaryota</taxon>
        <taxon>Fungi</taxon>
        <taxon>Dikarya</taxon>
        <taxon>Ascomycota</taxon>
        <taxon>Pezizomycotina</taxon>
        <taxon>Sordariomycetes</taxon>
        <taxon>Hypocreomycetidae</taxon>
        <taxon>Hypocreales</taxon>
        <taxon>Clavicipitaceae</taxon>
        <taxon>Claviceps</taxon>
    </lineage>
</organism>
<evidence type="ECO:0000256" key="1">
    <source>
        <dbReference type="SAM" id="MobiDB-lite"/>
    </source>
</evidence>
<feature type="region of interest" description="Disordered" evidence="1">
    <location>
        <begin position="349"/>
        <end position="370"/>
    </location>
</feature>
<dbReference type="Proteomes" id="UP000706124">
    <property type="component" value="Unassembled WGS sequence"/>
</dbReference>
<feature type="compositionally biased region" description="Low complexity" evidence="1">
    <location>
        <begin position="54"/>
        <end position="64"/>
    </location>
</feature>
<comment type="caution">
    <text evidence="2">The sequence shown here is derived from an EMBL/GenBank/DDBJ whole genome shotgun (WGS) entry which is preliminary data.</text>
</comment>
<evidence type="ECO:0000313" key="3">
    <source>
        <dbReference type="Proteomes" id="UP000706124"/>
    </source>
</evidence>
<dbReference type="EMBL" id="SRPO01000931">
    <property type="protein sequence ID" value="KAG5928304.1"/>
    <property type="molecule type" value="Genomic_DNA"/>
</dbReference>
<gene>
    <name evidence="2" type="ORF">E4U60_007810</name>
</gene>
<dbReference type="OrthoDB" id="4958428at2759"/>
<dbReference type="AlphaFoldDB" id="A0A9P7M2G5"/>